<dbReference type="RefSeq" id="WP_256029141.1">
    <property type="nucleotide sequence ID" value="NZ_JAHLKM010000005.1"/>
</dbReference>
<keyword evidence="2" id="KW-1185">Reference proteome</keyword>
<dbReference type="AlphaFoldDB" id="A0A9R1CSQ6"/>
<dbReference type="Proteomes" id="UP001139494">
    <property type="component" value="Unassembled WGS sequence"/>
</dbReference>
<organism evidence="1 2">
    <name type="scientific">Natronomonas aquatica</name>
    <dbReference type="NCBI Taxonomy" id="2841590"/>
    <lineage>
        <taxon>Archaea</taxon>
        <taxon>Methanobacteriati</taxon>
        <taxon>Methanobacteriota</taxon>
        <taxon>Stenosarchaea group</taxon>
        <taxon>Halobacteria</taxon>
        <taxon>Halobacteriales</taxon>
        <taxon>Natronomonadaceae</taxon>
        <taxon>Natronomonas</taxon>
    </lineage>
</organism>
<accession>A0A9R1CSQ6</accession>
<name>A0A9R1CSQ6_9EURY</name>
<protein>
    <submittedName>
        <fullName evidence="1">Uncharacterized protein</fullName>
    </submittedName>
</protein>
<dbReference type="EMBL" id="JAHLKM010000005">
    <property type="protein sequence ID" value="MCQ4333123.1"/>
    <property type="molecule type" value="Genomic_DNA"/>
</dbReference>
<proteinExistence type="predicted"/>
<evidence type="ECO:0000313" key="1">
    <source>
        <dbReference type="EMBL" id="MCQ4333123.1"/>
    </source>
</evidence>
<evidence type="ECO:0000313" key="2">
    <source>
        <dbReference type="Proteomes" id="UP001139494"/>
    </source>
</evidence>
<sequence length="506" mass="59217">MKNPSIEAMKSFLRKAGTPVHYQTAIKYKHKFPDTFCRHFLKWQYVNEYDTPTAIHYLYKNNESELLKGSRLTELNLPFDPTTVYPTSNDDLPKDLGKTTTGRPQILTTTGTVMSLDVLANLRPDVIFFVDPNPNQLIYLNLLIKLIIENDSRIAFLANLFGREKSGIEKIIEKIDRSKSLNDREVLSIENKFWEISKSPEPLSRVHESFLDYDVVTQNKQKVGVAFEEFGKDVVGDLRVFTSLILNEMDFIDSLQYFHAIMPIYRKDGFLSSEEAYQNVRETLSDNDWIMFPRVINSDLIHQILMEYSYYEHHLWLSNILGHNYFWSHIQPQLADKIWYLKHTVDESHNIQVWEDNRSPFFKNSYDKRLRTSHWDAFSIVNKHREGKTIELVNEEAQIESSTHLSNTTKIVYYDLNKYINNANTIFFHILLGHGMSFDKFAYLLDTCLSKNKKLIILEHNSKSNDFSDGKGISPEKIIEKFGEPNEYEYTMGKKSKNRNFVMVYG</sequence>
<comment type="caution">
    <text evidence="1">The sequence shown here is derived from an EMBL/GenBank/DDBJ whole genome shotgun (WGS) entry which is preliminary data.</text>
</comment>
<reference evidence="1" key="1">
    <citation type="journal article" date="2023" name="Front. Microbiol.">
        <title>Genomic-based phylogenetic and metabolic analyses of the genus Natronomonas, and description of Natronomonas aquatica sp. nov.</title>
        <authorList>
            <person name="Garcia-Roldan A."/>
            <person name="Duran-Viseras A."/>
            <person name="de la Haba R.R."/>
            <person name="Corral P."/>
            <person name="Sanchez-Porro C."/>
            <person name="Ventosa A."/>
        </authorList>
    </citation>
    <scope>NUCLEOTIDE SEQUENCE</scope>
    <source>
        <strain evidence="1">F2-12</strain>
    </source>
</reference>
<gene>
    <name evidence="1" type="ORF">KM295_06365</name>
</gene>